<dbReference type="PROSITE" id="PS51186">
    <property type="entry name" value="GNAT"/>
    <property type="match status" value="1"/>
</dbReference>
<dbReference type="InterPro" id="IPR000182">
    <property type="entry name" value="GNAT_dom"/>
</dbReference>
<dbReference type="GO" id="GO:0016747">
    <property type="term" value="F:acyltransferase activity, transferring groups other than amino-acyl groups"/>
    <property type="evidence" value="ECO:0007669"/>
    <property type="project" value="InterPro"/>
</dbReference>
<evidence type="ECO:0000313" key="4">
    <source>
        <dbReference type="EMBL" id="CQR25828.1"/>
    </source>
</evidence>
<evidence type="ECO:0000313" key="5">
    <source>
        <dbReference type="Proteomes" id="UP000198604"/>
    </source>
</evidence>
<evidence type="ECO:0000256" key="2">
    <source>
        <dbReference type="ARBA" id="ARBA00023315"/>
    </source>
</evidence>
<dbReference type="PANTHER" id="PTHR43877">
    <property type="entry name" value="AMINOALKYLPHOSPHONATE N-ACETYLTRANSFERASE-RELATED-RELATED"/>
    <property type="match status" value="1"/>
</dbReference>
<dbReference type="InterPro" id="IPR016181">
    <property type="entry name" value="Acyl_CoA_acyltransferase"/>
</dbReference>
<protein>
    <submittedName>
        <fullName evidence="4">MarR family transcriptional regulator</fullName>
    </submittedName>
</protein>
<proteinExistence type="predicted"/>
<sequence length="160" mass="17930">MRVGKIKPSDNATVANMIRSVLESYGLDKPGTAYFDPQLDELSSYYAGLARSAYYVLEDGGQILGVGGFGPVTEEICELQKLYLHASYRGQGLSRRILERIFQDAKSAGYQKIYLETTKELEEAVKVYEHFGFHSLPQPLDNQAGHTAMDIWMIKDLSEV</sequence>
<gene>
    <name evidence="4" type="ORF">BN1356_02174</name>
</gene>
<dbReference type="AlphaFoldDB" id="A0A0E4H624"/>
<dbReference type="SUPFAM" id="SSF55729">
    <property type="entry name" value="Acyl-CoA N-acyltransferases (Nat)"/>
    <property type="match status" value="1"/>
</dbReference>
<dbReference type="Pfam" id="PF00583">
    <property type="entry name" value="Acetyltransf_1"/>
    <property type="match status" value="1"/>
</dbReference>
<keyword evidence="1" id="KW-0808">Transferase</keyword>
<evidence type="ECO:0000259" key="3">
    <source>
        <dbReference type="PROSITE" id="PS51186"/>
    </source>
</evidence>
<dbReference type="STRING" id="1608583.BN1356_02174"/>
<dbReference type="CDD" id="cd04301">
    <property type="entry name" value="NAT_SF"/>
    <property type="match status" value="1"/>
</dbReference>
<keyword evidence="5" id="KW-1185">Reference proteome</keyword>
<dbReference type="InterPro" id="IPR050832">
    <property type="entry name" value="Bact_Acetyltransf"/>
</dbReference>
<organism evidence="4 5">
    <name type="scientific">Streptococcus varani</name>
    <dbReference type="NCBI Taxonomy" id="1608583"/>
    <lineage>
        <taxon>Bacteria</taxon>
        <taxon>Bacillati</taxon>
        <taxon>Bacillota</taxon>
        <taxon>Bacilli</taxon>
        <taxon>Lactobacillales</taxon>
        <taxon>Streptococcaceae</taxon>
        <taxon>Streptococcus</taxon>
    </lineage>
</organism>
<accession>A0A0E4H624</accession>
<dbReference type="EMBL" id="CTEN01000004">
    <property type="protein sequence ID" value="CQR25828.1"/>
    <property type="molecule type" value="Genomic_DNA"/>
</dbReference>
<dbReference type="Proteomes" id="UP000198604">
    <property type="component" value="Unassembled WGS sequence"/>
</dbReference>
<evidence type="ECO:0000256" key="1">
    <source>
        <dbReference type="ARBA" id="ARBA00022679"/>
    </source>
</evidence>
<keyword evidence="2" id="KW-0012">Acyltransferase</keyword>
<feature type="domain" description="N-acetyltransferase" evidence="3">
    <location>
        <begin position="1"/>
        <end position="158"/>
    </location>
</feature>
<dbReference type="OrthoDB" id="5419426at2"/>
<dbReference type="RefSeq" id="WP_093651341.1">
    <property type="nucleotide sequence ID" value="NZ_CTEN01000004.1"/>
</dbReference>
<dbReference type="Gene3D" id="3.40.630.30">
    <property type="match status" value="1"/>
</dbReference>
<reference evidence="5" key="1">
    <citation type="submission" date="2015-03" db="EMBL/GenBank/DDBJ databases">
        <authorList>
            <person name="Urmite Genomes"/>
        </authorList>
    </citation>
    <scope>NUCLEOTIDE SEQUENCE [LARGE SCALE GENOMIC DNA]</scope>
    <source>
        <strain evidence="5">FF10</strain>
    </source>
</reference>
<name>A0A0E4H624_9STRE</name>